<accession>A0A2T8HM47</accession>
<name>A0A2T8HM47_9SPHI</name>
<dbReference type="OrthoDB" id="9809781at2"/>
<dbReference type="EMBL" id="QDKG01000001">
    <property type="protein sequence ID" value="PVH26519.1"/>
    <property type="molecule type" value="Genomic_DNA"/>
</dbReference>
<feature type="domain" description="Calcineurin-like phosphoesterase" evidence="2">
    <location>
        <begin position="55"/>
        <end position="271"/>
    </location>
</feature>
<gene>
    <name evidence="3" type="ORF">DC487_02585</name>
</gene>
<proteinExistence type="predicted"/>
<dbReference type="PANTHER" id="PTHR22953">
    <property type="entry name" value="ACID PHOSPHATASE RELATED"/>
    <property type="match status" value="1"/>
</dbReference>
<dbReference type="InterPro" id="IPR029052">
    <property type="entry name" value="Metallo-depent_PP-like"/>
</dbReference>
<dbReference type="Gene3D" id="3.60.21.10">
    <property type="match status" value="1"/>
</dbReference>
<reference evidence="3 4" key="1">
    <citation type="submission" date="2018-04" db="EMBL/GenBank/DDBJ databases">
        <title>Sphingobacterium cortibacter sp. nov.</title>
        <authorList>
            <person name="Li Y."/>
        </authorList>
    </citation>
    <scope>NUCLEOTIDE SEQUENCE [LARGE SCALE GENOMIC DNA]</scope>
    <source>
        <strain evidence="3 4">2c-3</strain>
    </source>
</reference>
<dbReference type="InterPro" id="IPR039331">
    <property type="entry name" value="PAPs-like"/>
</dbReference>
<keyword evidence="1" id="KW-0732">Signal</keyword>
<evidence type="ECO:0000313" key="3">
    <source>
        <dbReference type="EMBL" id="PVH26519.1"/>
    </source>
</evidence>
<organism evidence="3 4">
    <name type="scientific">Sphingobacterium corticibacter</name>
    <dbReference type="NCBI Taxonomy" id="2171749"/>
    <lineage>
        <taxon>Bacteria</taxon>
        <taxon>Pseudomonadati</taxon>
        <taxon>Bacteroidota</taxon>
        <taxon>Sphingobacteriia</taxon>
        <taxon>Sphingobacteriales</taxon>
        <taxon>Sphingobacteriaceae</taxon>
        <taxon>Sphingobacterium</taxon>
    </lineage>
</organism>
<dbReference type="Pfam" id="PF00149">
    <property type="entry name" value="Metallophos"/>
    <property type="match status" value="1"/>
</dbReference>
<comment type="caution">
    <text evidence="3">The sequence shown here is derived from an EMBL/GenBank/DDBJ whole genome shotgun (WGS) entry which is preliminary data.</text>
</comment>
<keyword evidence="4" id="KW-1185">Reference proteome</keyword>
<dbReference type="GO" id="GO:0003993">
    <property type="term" value="F:acid phosphatase activity"/>
    <property type="evidence" value="ECO:0007669"/>
    <property type="project" value="InterPro"/>
</dbReference>
<dbReference type="Proteomes" id="UP000245627">
    <property type="component" value="Unassembled WGS sequence"/>
</dbReference>
<dbReference type="InterPro" id="IPR004843">
    <property type="entry name" value="Calcineurin-like_PHP"/>
</dbReference>
<dbReference type="AlphaFoldDB" id="A0A2T8HM47"/>
<dbReference type="SUPFAM" id="SSF56300">
    <property type="entry name" value="Metallo-dependent phosphatases"/>
    <property type="match status" value="1"/>
</dbReference>
<evidence type="ECO:0000313" key="4">
    <source>
        <dbReference type="Proteomes" id="UP000245627"/>
    </source>
</evidence>
<dbReference type="PANTHER" id="PTHR22953:SF153">
    <property type="entry name" value="PURPLE ACID PHOSPHATASE"/>
    <property type="match status" value="1"/>
</dbReference>
<sequence>MSKSTKYTTPVSLNRIVDDAHAFKPLPAPSGNYPYNLVLGKLLTDEQLEKVTDSMTFHLVGDTGSARHSPFQSVLAASINRHRTESEESPAFLYHLGDVVYNHGEASEYHHQFLSHYEAYEAPIFAIPGNHDGDINPMAEPYESLDAFTHVFCSKERMPIRFGQNSKRLTGTQPHVYWTLETPLARIIGLYGNINKHGMIDATQKAWFKEELKRAKAHPEKQALLICLHHAPYSADSNHGSSTPMIELLDEAFEEIDILPDAVFSGHVHNYQRFVKHYPNKDVPYIVAGAGGYADLHQVATKTDSTVSPLTAKYGKVTLENYCDNRFGFLALNIQRSLENNDLKISGSYFALTGAHDSNEEPECVDRFSFIVNNDMAETQLERHATQE</sequence>
<evidence type="ECO:0000256" key="1">
    <source>
        <dbReference type="ARBA" id="ARBA00022729"/>
    </source>
</evidence>
<evidence type="ECO:0000259" key="2">
    <source>
        <dbReference type="Pfam" id="PF00149"/>
    </source>
</evidence>
<dbReference type="RefSeq" id="WP_116774381.1">
    <property type="nucleotide sequence ID" value="NZ_QDKG01000001.1"/>
</dbReference>
<protein>
    <submittedName>
        <fullName evidence="3">Metallophosphoesterase</fullName>
    </submittedName>
</protein>